<feature type="non-terminal residue" evidence="1">
    <location>
        <position position="1"/>
    </location>
</feature>
<accession>A0A9D3V730</accession>
<evidence type="ECO:0000313" key="2">
    <source>
        <dbReference type="Proteomes" id="UP000828251"/>
    </source>
</evidence>
<proteinExistence type="predicted"/>
<gene>
    <name evidence="1" type="ORF">J1N35_025902</name>
</gene>
<sequence>SWNPLKRGFCKLNTDGSSSGDPSKHRGWSRYTRSSWGSLSLTVPFLLQLALKLNFGPLA</sequence>
<name>A0A9D3V730_9ROSI</name>
<dbReference type="Proteomes" id="UP000828251">
    <property type="component" value="Unassembled WGS sequence"/>
</dbReference>
<comment type="caution">
    <text evidence="1">The sequence shown here is derived from an EMBL/GenBank/DDBJ whole genome shotgun (WGS) entry which is preliminary data.</text>
</comment>
<dbReference type="EMBL" id="JAIQCV010000008">
    <property type="protein sequence ID" value="KAH1073574.1"/>
    <property type="molecule type" value="Genomic_DNA"/>
</dbReference>
<dbReference type="AlphaFoldDB" id="A0A9D3V730"/>
<evidence type="ECO:0000313" key="1">
    <source>
        <dbReference type="EMBL" id="KAH1073574.1"/>
    </source>
</evidence>
<keyword evidence="2" id="KW-1185">Reference proteome</keyword>
<organism evidence="1 2">
    <name type="scientific">Gossypium stocksii</name>
    <dbReference type="NCBI Taxonomy" id="47602"/>
    <lineage>
        <taxon>Eukaryota</taxon>
        <taxon>Viridiplantae</taxon>
        <taxon>Streptophyta</taxon>
        <taxon>Embryophyta</taxon>
        <taxon>Tracheophyta</taxon>
        <taxon>Spermatophyta</taxon>
        <taxon>Magnoliopsida</taxon>
        <taxon>eudicotyledons</taxon>
        <taxon>Gunneridae</taxon>
        <taxon>Pentapetalae</taxon>
        <taxon>rosids</taxon>
        <taxon>malvids</taxon>
        <taxon>Malvales</taxon>
        <taxon>Malvaceae</taxon>
        <taxon>Malvoideae</taxon>
        <taxon>Gossypium</taxon>
    </lineage>
</organism>
<reference evidence="1 2" key="1">
    <citation type="journal article" date="2021" name="Plant Biotechnol. J.">
        <title>Multi-omics assisted identification of the key and species-specific regulatory components of drought-tolerant mechanisms in Gossypium stocksii.</title>
        <authorList>
            <person name="Yu D."/>
            <person name="Ke L."/>
            <person name="Zhang D."/>
            <person name="Wu Y."/>
            <person name="Sun Y."/>
            <person name="Mei J."/>
            <person name="Sun J."/>
            <person name="Sun Y."/>
        </authorList>
    </citation>
    <scope>NUCLEOTIDE SEQUENCE [LARGE SCALE GENOMIC DNA]</scope>
    <source>
        <strain evidence="2">cv. E1</strain>
        <tissue evidence="1">Leaf</tissue>
    </source>
</reference>
<protein>
    <submittedName>
        <fullName evidence="1">Uncharacterized protein</fullName>
    </submittedName>
</protein>